<feature type="region of interest" description="Disordered" evidence="1">
    <location>
        <begin position="423"/>
        <end position="443"/>
    </location>
</feature>
<gene>
    <name evidence="4" type="ORF">AMTR_s00038p00099650</name>
</gene>
<keyword evidence="5" id="KW-1185">Reference proteome</keyword>
<protein>
    <recommendedName>
        <fullName evidence="3">DUF7780 domain-containing protein</fullName>
    </recommendedName>
</protein>
<dbReference type="EMBL" id="KI392532">
    <property type="protein sequence ID" value="ERN14551.1"/>
    <property type="molecule type" value="Genomic_DNA"/>
</dbReference>
<dbReference type="eggNOG" id="ENOG502QTG6">
    <property type="taxonomic scope" value="Eukaryota"/>
</dbReference>
<dbReference type="PANTHER" id="PTHR34960">
    <property type="entry name" value="EMB|CAB68146.1-RELATED"/>
    <property type="match status" value="1"/>
</dbReference>
<proteinExistence type="predicted"/>
<dbReference type="Proteomes" id="UP000017836">
    <property type="component" value="Unassembled WGS sequence"/>
</dbReference>
<keyword evidence="2" id="KW-0812">Transmembrane</keyword>
<name>U5CN35_AMBTC</name>
<feature type="transmembrane region" description="Helical" evidence="2">
    <location>
        <begin position="49"/>
        <end position="67"/>
    </location>
</feature>
<evidence type="ECO:0000259" key="3">
    <source>
        <dbReference type="Pfam" id="PF25002"/>
    </source>
</evidence>
<evidence type="ECO:0000313" key="5">
    <source>
        <dbReference type="Proteomes" id="UP000017836"/>
    </source>
</evidence>
<keyword evidence="2" id="KW-0472">Membrane</keyword>
<dbReference type="OMA" id="ELIICHV"/>
<accession>U5CN35</accession>
<organism evidence="4 5">
    <name type="scientific">Amborella trichopoda</name>
    <dbReference type="NCBI Taxonomy" id="13333"/>
    <lineage>
        <taxon>Eukaryota</taxon>
        <taxon>Viridiplantae</taxon>
        <taxon>Streptophyta</taxon>
        <taxon>Embryophyta</taxon>
        <taxon>Tracheophyta</taxon>
        <taxon>Spermatophyta</taxon>
        <taxon>Magnoliopsida</taxon>
        <taxon>Amborellales</taxon>
        <taxon>Amborellaceae</taxon>
        <taxon>Amborella</taxon>
    </lineage>
</organism>
<evidence type="ECO:0000256" key="1">
    <source>
        <dbReference type="SAM" id="MobiDB-lite"/>
    </source>
</evidence>
<dbReference type="PANTHER" id="PTHR34960:SF1">
    <property type="entry name" value="EMB|CAB68146.1-RELATED"/>
    <property type="match status" value="1"/>
</dbReference>
<dbReference type="Gramene" id="ERN14551">
    <property type="protein sequence ID" value="ERN14551"/>
    <property type="gene ID" value="AMTR_s00038p00099650"/>
</dbReference>
<reference evidence="5" key="1">
    <citation type="journal article" date="2013" name="Science">
        <title>The Amborella genome and the evolution of flowering plants.</title>
        <authorList>
            <consortium name="Amborella Genome Project"/>
        </authorList>
    </citation>
    <scope>NUCLEOTIDE SEQUENCE [LARGE SCALE GENOMIC DNA]</scope>
</reference>
<dbReference type="AlphaFoldDB" id="U5CN35"/>
<dbReference type="HOGENOM" id="CLU_032865_0_0_1"/>
<keyword evidence="2" id="KW-1133">Transmembrane helix</keyword>
<evidence type="ECO:0000313" key="4">
    <source>
        <dbReference type="EMBL" id="ERN14551.1"/>
    </source>
</evidence>
<dbReference type="InterPro" id="IPR056682">
    <property type="entry name" value="DUF7780"/>
</dbReference>
<dbReference type="STRING" id="13333.U5CN35"/>
<feature type="domain" description="DUF7780" evidence="3">
    <location>
        <begin position="93"/>
        <end position="388"/>
    </location>
</feature>
<dbReference type="Pfam" id="PF25002">
    <property type="entry name" value="DUF7780"/>
    <property type="match status" value="1"/>
</dbReference>
<evidence type="ECO:0000256" key="2">
    <source>
        <dbReference type="SAM" id="Phobius"/>
    </source>
</evidence>
<sequence>MGVFGVKSRSPTSGGSFNPMDRSRALLVLLFPTDGMSSRCSLTHRARSTISLCALLLISTLLLFLLFSPSPHPPSPANSRSKIVTTGTVDRRLALHGMGTLYRRGTRGMAELIVAHITNSTTKTHLRMFLRTLHRSGALARADLVLLFPTPLIPPSSSRIIEDENLSFLNLLNQTQKSGDICPFKPNVLSKACNSKPAYPNPLWGTATGVGGHAQRNKSDQCFAWGSVVGFVVNELNPDDALSGFIDQPPIELRRWACYQMLLGKLRHRVKHVLLTEITGTLIIGDALSPLRKAARNNVLFLALEESSWGEGMRGVYGKEAWGEVYRSERGAEIVNSGVVMGAMGAVRRLANAMITEIVKVALLRKRRGAFPDSVLLTYLVRQSSVARRNLGNMHLVGNSDSVVHSLSKSTQESIFTRSKSLTPVSTSPLSLSTSSSPSMSGSSTVRYTVIHGYTSERSVGGVNLSSVVEIVHRDICSSWGDSSPVYRDCSESYTQY</sequence>